<evidence type="ECO:0000259" key="2">
    <source>
        <dbReference type="Pfam" id="PF13529"/>
    </source>
</evidence>
<keyword evidence="1" id="KW-0732">Signal</keyword>
<protein>
    <recommendedName>
        <fullName evidence="2">Peptidase C39-like domain-containing protein</fullName>
    </recommendedName>
</protein>
<evidence type="ECO:0000313" key="4">
    <source>
        <dbReference type="Proteomes" id="UP001501442"/>
    </source>
</evidence>
<feature type="domain" description="Peptidase C39-like" evidence="2">
    <location>
        <begin position="57"/>
        <end position="195"/>
    </location>
</feature>
<evidence type="ECO:0000313" key="3">
    <source>
        <dbReference type="EMBL" id="GAA4632407.1"/>
    </source>
</evidence>
<sequence length="224" mass="23598">MAKVRILASALALTSPLLLAAATGAQASTVSSSAVSSSAAVPAQPAGTVSAAAVTKTVKLVTQEQSNYYYCAPAAGRAVASTWMPKKSLPSQKTIAGYMHTKAPNGTGTAWVAIGINRVIHRGSYYQNLHPTSAGFVWNAVNYAVGKQKHAVVARVLAGAKPWSPHSSNKTGHVMVIYGYHSDSHGKQLYWWDPADNTFHHSSLSSSWTAISKGGKNLLGFYPS</sequence>
<reference evidence="4" key="1">
    <citation type="journal article" date="2019" name="Int. J. Syst. Evol. Microbiol.">
        <title>The Global Catalogue of Microorganisms (GCM) 10K type strain sequencing project: providing services to taxonomists for standard genome sequencing and annotation.</title>
        <authorList>
            <consortium name="The Broad Institute Genomics Platform"/>
            <consortium name="The Broad Institute Genome Sequencing Center for Infectious Disease"/>
            <person name="Wu L."/>
            <person name="Ma J."/>
        </authorList>
    </citation>
    <scope>NUCLEOTIDE SEQUENCE [LARGE SCALE GENOMIC DNA]</scope>
    <source>
        <strain evidence="4">JCM 17939</strain>
    </source>
</reference>
<name>A0ABP8UKU0_9ACTN</name>
<evidence type="ECO:0000256" key="1">
    <source>
        <dbReference type="SAM" id="SignalP"/>
    </source>
</evidence>
<gene>
    <name evidence="3" type="ORF">GCM10023196_065730</name>
</gene>
<dbReference type="InterPro" id="IPR039564">
    <property type="entry name" value="Peptidase_C39-like"/>
</dbReference>
<dbReference type="Proteomes" id="UP001501442">
    <property type="component" value="Unassembled WGS sequence"/>
</dbReference>
<comment type="caution">
    <text evidence="3">The sequence shown here is derived from an EMBL/GenBank/DDBJ whole genome shotgun (WGS) entry which is preliminary data.</text>
</comment>
<feature type="chain" id="PRO_5047201816" description="Peptidase C39-like domain-containing protein" evidence="1">
    <location>
        <begin position="28"/>
        <end position="224"/>
    </location>
</feature>
<organism evidence="3 4">
    <name type="scientific">Actinoallomurus vinaceus</name>
    <dbReference type="NCBI Taxonomy" id="1080074"/>
    <lineage>
        <taxon>Bacteria</taxon>
        <taxon>Bacillati</taxon>
        <taxon>Actinomycetota</taxon>
        <taxon>Actinomycetes</taxon>
        <taxon>Streptosporangiales</taxon>
        <taxon>Thermomonosporaceae</taxon>
        <taxon>Actinoallomurus</taxon>
    </lineage>
</organism>
<dbReference type="Pfam" id="PF13529">
    <property type="entry name" value="Peptidase_C39_2"/>
    <property type="match status" value="1"/>
</dbReference>
<keyword evidence="4" id="KW-1185">Reference proteome</keyword>
<feature type="signal peptide" evidence="1">
    <location>
        <begin position="1"/>
        <end position="27"/>
    </location>
</feature>
<dbReference type="RefSeq" id="WP_345435392.1">
    <property type="nucleotide sequence ID" value="NZ_BAABHK010000010.1"/>
</dbReference>
<dbReference type="EMBL" id="BAABHK010000010">
    <property type="protein sequence ID" value="GAA4632407.1"/>
    <property type="molecule type" value="Genomic_DNA"/>
</dbReference>
<accession>A0ABP8UKU0</accession>
<proteinExistence type="predicted"/>